<organism evidence="1 2">
    <name type="scientific">Plutella xylostella</name>
    <name type="common">Diamondback moth</name>
    <name type="synonym">Plutella maculipennis</name>
    <dbReference type="NCBI Taxonomy" id="51655"/>
    <lineage>
        <taxon>Eukaryota</taxon>
        <taxon>Metazoa</taxon>
        <taxon>Ecdysozoa</taxon>
        <taxon>Arthropoda</taxon>
        <taxon>Hexapoda</taxon>
        <taxon>Insecta</taxon>
        <taxon>Pterygota</taxon>
        <taxon>Neoptera</taxon>
        <taxon>Endopterygota</taxon>
        <taxon>Lepidoptera</taxon>
        <taxon>Glossata</taxon>
        <taxon>Ditrysia</taxon>
        <taxon>Yponomeutoidea</taxon>
        <taxon>Plutellidae</taxon>
        <taxon>Plutella</taxon>
    </lineage>
</organism>
<dbReference type="InterPro" id="IPR036508">
    <property type="entry name" value="Chitin-bd_dom_sf"/>
</dbReference>
<protein>
    <submittedName>
        <fullName evidence="1">(diamondback moth) hypothetical protein</fullName>
    </submittedName>
</protein>
<dbReference type="GO" id="GO:0008061">
    <property type="term" value="F:chitin binding"/>
    <property type="evidence" value="ECO:0007669"/>
    <property type="project" value="UniProtKB-KW"/>
</dbReference>
<evidence type="ECO:0000313" key="2">
    <source>
        <dbReference type="Proteomes" id="UP000653454"/>
    </source>
</evidence>
<dbReference type="EMBL" id="CAJHNJ030000012">
    <property type="protein sequence ID" value="CAG9110458.1"/>
    <property type="molecule type" value="Genomic_DNA"/>
</dbReference>
<dbReference type="SMART" id="SM00494">
    <property type="entry name" value="ChtBD2"/>
    <property type="match status" value="3"/>
</dbReference>
<dbReference type="PROSITE" id="PS50940">
    <property type="entry name" value="CHIT_BIND_II"/>
    <property type="match status" value="3"/>
</dbReference>
<dbReference type="InterPro" id="IPR002557">
    <property type="entry name" value="Chitin-bd_dom"/>
</dbReference>
<dbReference type="AlphaFoldDB" id="A0A8S4E5L4"/>
<dbReference type="GO" id="GO:0005576">
    <property type="term" value="C:extracellular region"/>
    <property type="evidence" value="ECO:0007669"/>
    <property type="project" value="InterPro"/>
</dbReference>
<reference evidence="1" key="1">
    <citation type="submission" date="2020-11" db="EMBL/GenBank/DDBJ databases">
        <authorList>
            <person name="Whiteford S."/>
        </authorList>
    </citation>
    <scope>NUCLEOTIDE SEQUENCE</scope>
</reference>
<dbReference type="PANTHER" id="PTHR23301">
    <property type="entry name" value="CHITIN BINDING PERITROPHIN-A"/>
    <property type="match status" value="1"/>
</dbReference>
<dbReference type="Gene3D" id="2.170.140.10">
    <property type="entry name" value="Chitin binding domain"/>
    <property type="match status" value="3"/>
</dbReference>
<sequence length="224" mass="24416">MFRFLCLAVIAVASCNGQAVVAPKSSICAQRNNYYKVDGKCDAYIECKDFVAHEMLCPDGLHFDPRAAWPAYPCGYAIDISCDGRGQPQPAIPSAECPHQYGFYASPQASVNDCGQYRMCVEGKAIEMMCPPGLAFNPATARCDWPEFVSSCNVEAFLGFKCPVLPPLENGEPNTAVVNYKYEGNCFAFYSCELGRPRLLTCDAGFAFNPATGVCEDADKVQCK</sequence>
<keyword evidence="2" id="KW-1185">Reference proteome</keyword>
<gene>
    <name evidence="1" type="ORF">PLXY2_LOCUS4547</name>
</gene>
<dbReference type="Proteomes" id="UP000653454">
    <property type="component" value="Unassembled WGS sequence"/>
</dbReference>
<dbReference type="PROSITE" id="PS51257">
    <property type="entry name" value="PROKAR_LIPOPROTEIN"/>
    <property type="match status" value="1"/>
</dbReference>
<name>A0A8S4E5L4_PLUXY</name>
<dbReference type="InterPro" id="IPR051940">
    <property type="entry name" value="Chitin_bind-dev_reg"/>
</dbReference>
<dbReference type="OrthoDB" id="6020543at2759"/>
<dbReference type="Pfam" id="PF01607">
    <property type="entry name" value="CBM_14"/>
    <property type="match status" value="3"/>
</dbReference>
<comment type="caution">
    <text evidence="1">The sequence shown here is derived from an EMBL/GenBank/DDBJ whole genome shotgun (WGS) entry which is preliminary data.</text>
</comment>
<accession>A0A8S4E5L4</accession>
<evidence type="ECO:0000313" key="1">
    <source>
        <dbReference type="EMBL" id="CAG9110458.1"/>
    </source>
</evidence>
<proteinExistence type="predicted"/>
<dbReference type="SUPFAM" id="SSF57625">
    <property type="entry name" value="Invertebrate chitin-binding proteins"/>
    <property type="match status" value="3"/>
</dbReference>
<dbReference type="PANTHER" id="PTHR23301:SF98">
    <property type="entry name" value="CHITIN-BINDING TYPE-2 DOMAIN-CONTAINING PROTEIN-RELATED"/>
    <property type="match status" value="1"/>
</dbReference>